<dbReference type="AlphaFoldDB" id="A0A7L6BCB7"/>
<protein>
    <submittedName>
        <fullName evidence="3">Trypsin-like peptidase domain-containing protein</fullName>
    </submittedName>
</protein>
<keyword evidence="4" id="KW-1185">Reference proteome</keyword>
<keyword evidence="2" id="KW-0472">Membrane</keyword>
<keyword evidence="2" id="KW-1133">Transmembrane helix</keyword>
<evidence type="ECO:0000256" key="2">
    <source>
        <dbReference type="SAM" id="Phobius"/>
    </source>
</evidence>
<dbReference type="SUPFAM" id="SSF50494">
    <property type="entry name" value="Trypsin-like serine proteases"/>
    <property type="match status" value="1"/>
</dbReference>
<reference evidence="4" key="1">
    <citation type="submission" date="2020-07" db="EMBL/GenBank/DDBJ databases">
        <title>A new Micromonospora strain with potent antibiotic activity isolated from the microbiome of a mid-Atlantic deep-sea sponge.</title>
        <authorList>
            <person name="Back C.R."/>
            <person name="Stennett H.L."/>
            <person name="Williams S.E."/>
            <person name="Wang L."/>
            <person name="Ojeda Gomez J."/>
            <person name="Abdulle O.M."/>
            <person name="Duffy T."/>
            <person name="Hendry K.R."/>
            <person name="Powell D."/>
            <person name="Stach J.E."/>
            <person name="Essex-Lopresti A.E."/>
            <person name="Willis C.L."/>
            <person name="Curnow P."/>
            <person name="Race P.R."/>
        </authorList>
    </citation>
    <scope>NUCLEOTIDE SEQUENCE [LARGE SCALE GENOMIC DNA]</scope>
    <source>
        <strain evidence="4">28ISP2-46</strain>
    </source>
</reference>
<dbReference type="InterPro" id="IPR043504">
    <property type="entry name" value="Peptidase_S1_PA_chymotrypsin"/>
</dbReference>
<gene>
    <name evidence="3" type="ORF">H1D33_12555</name>
</gene>
<evidence type="ECO:0000313" key="4">
    <source>
        <dbReference type="Proteomes" id="UP000510844"/>
    </source>
</evidence>
<dbReference type="KEGG" id="mfeu:H1D33_12555"/>
<name>A0A7L6BCB7_9ACTN</name>
<dbReference type="Pfam" id="PF13365">
    <property type="entry name" value="Trypsin_2"/>
    <property type="match status" value="1"/>
</dbReference>
<evidence type="ECO:0000313" key="3">
    <source>
        <dbReference type="EMBL" id="QLQ39582.1"/>
    </source>
</evidence>
<dbReference type="Gene3D" id="2.40.10.10">
    <property type="entry name" value="Trypsin-like serine proteases"/>
    <property type="match status" value="2"/>
</dbReference>
<sequence>MQPVGPYRFTEAIGVCQVGKVWWAIDGQDRLVTVAVLAGAAAADPPWREAFANAANAMALTPGGQRYVTADFAAATPWAAYPAEEGMGGQRLFQNLGMDLHPAEAEAEILIPEAGPVADLPESVSAVPVSGTTPTSGAPLPWAMHAPVGPQPVSAPPQPVSPAPEQTSGIPHQVSSPPVSGPPVDPFTAPQRRIVPSAPRPRRSGPLRALVALAVLLLVAAGGVVALAGTSDNDPPPPPYTLEERATAIASPAVVYVEVVFTGYLRDKVTKAPLRAGPITFNRRCSGFVVSSAGHVLTNNLCVRPAADTARQNALYALGQTLIAEKKLEPGKLDAYVATNLRTTVLTGVDSRPEPQVRLFGQLNVSRGGRTEAPAIPGEIVKTWDAAAGNVALVKLADEHLPVAELNTTAEIQPGASLLSIGYATSEKDPRTATYTVAAKQVTVTAWGSQGPVSVFRVGDDVGSHSRGGPVVDTSGRVVGMLDNDESSATKANRVVVPVTTLGALLAEAGVNPGLGPVDKRYRSGLDAYFAGQYPAAIKQLGATVTDSPTNHVAETYRGNADDRQAIADRAQTFPHWALFVLVGLGVALLVTLVALAVAARSRARG</sequence>
<evidence type="ECO:0000256" key="1">
    <source>
        <dbReference type="SAM" id="MobiDB-lite"/>
    </source>
</evidence>
<feature type="transmembrane region" description="Helical" evidence="2">
    <location>
        <begin position="209"/>
        <end position="229"/>
    </location>
</feature>
<proteinExistence type="predicted"/>
<accession>A0A7L6BCB7</accession>
<dbReference type="RefSeq" id="WP_181571967.1">
    <property type="nucleotide sequence ID" value="NZ_CP059322.2"/>
</dbReference>
<feature type="compositionally biased region" description="Pro residues" evidence="1">
    <location>
        <begin position="149"/>
        <end position="162"/>
    </location>
</feature>
<organism evidence="3 4">
    <name type="scientific">Micromonospora robiginosa</name>
    <dbReference type="NCBI Taxonomy" id="2749844"/>
    <lineage>
        <taxon>Bacteria</taxon>
        <taxon>Bacillati</taxon>
        <taxon>Actinomycetota</taxon>
        <taxon>Actinomycetes</taxon>
        <taxon>Micromonosporales</taxon>
        <taxon>Micromonosporaceae</taxon>
        <taxon>Micromonospora</taxon>
    </lineage>
</organism>
<dbReference type="EMBL" id="CP059322">
    <property type="protein sequence ID" value="QLQ39582.1"/>
    <property type="molecule type" value="Genomic_DNA"/>
</dbReference>
<dbReference type="Proteomes" id="UP000510844">
    <property type="component" value="Chromosome"/>
</dbReference>
<keyword evidence="2" id="KW-0812">Transmembrane</keyword>
<dbReference type="InterPro" id="IPR009003">
    <property type="entry name" value="Peptidase_S1_PA"/>
</dbReference>
<feature type="transmembrane region" description="Helical" evidence="2">
    <location>
        <begin position="577"/>
        <end position="600"/>
    </location>
</feature>
<feature type="region of interest" description="Disordered" evidence="1">
    <location>
        <begin position="147"/>
        <end position="183"/>
    </location>
</feature>
<reference evidence="3 4" key="2">
    <citation type="journal article" date="2021" name="Mar. Drugs">
        <title>A New Micromonospora Strain with Antibiotic Activity Isolated from the Microbiome of a Mid-Atlantic Deep-Sea Sponge.</title>
        <authorList>
            <person name="Back C.R."/>
            <person name="Stennett H.L."/>
            <person name="Williams S.E."/>
            <person name="Wang L."/>
            <person name="Ojeda Gomez J."/>
            <person name="Abdulle O.M."/>
            <person name="Duffy T."/>
            <person name="Neal C."/>
            <person name="Mantell J."/>
            <person name="Jepson M.A."/>
            <person name="Hendry K.R."/>
            <person name="Powell D."/>
            <person name="Stach J.E.M."/>
            <person name="Essex-Lopresti A.E."/>
            <person name="Willis C.L."/>
            <person name="Curnow P."/>
            <person name="Race P.R."/>
        </authorList>
    </citation>
    <scope>NUCLEOTIDE SEQUENCE [LARGE SCALE GENOMIC DNA]</scope>
    <source>
        <strain evidence="3 4">28ISP2-46</strain>
    </source>
</reference>